<dbReference type="AlphaFoldDB" id="A0A1G6DH83"/>
<evidence type="ECO:0000256" key="8">
    <source>
        <dbReference type="ARBA" id="ARBA00038944"/>
    </source>
</evidence>
<keyword evidence="3" id="KW-0819">tRNA processing</keyword>
<evidence type="ECO:0000256" key="2">
    <source>
        <dbReference type="ARBA" id="ARBA00022552"/>
    </source>
</evidence>
<name>A0A1G6DH83_9GAMM</name>
<evidence type="ECO:0000259" key="16">
    <source>
        <dbReference type="Pfam" id="PF00849"/>
    </source>
</evidence>
<dbReference type="GO" id="GO:0008033">
    <property type="term" value="P:tRNA processing"/>
    <property type="evidence" value="ECO:0007669"/>
    <property type="project" value="UniProtKB-KW"/>
</dbReference>
<dbReference type="GO" id="GO:0000455">
    <property type="term" value="P:enzyme-directed rRNA pseudouridine synthesis"/>
    <property type="evidence" value="ECO:0007669"/>
    <property type="project" value="TreeGrafter"/>
</dbReference>
<evidence type="ECO:0000256" key="15">
    <source>
        <dbReference type="ARBA" id="ARBA00043143"/>
    </source>
</evidence>
<dbReference type="GO" id="GO:0003723">
    <property type="term" value="F:RNA binding"/>
    <property type="evidence" value="ECO:0007669"/>
    <property type="project" value="InterPro"/>
</dbReference>
<comment type="similarity">
    <text evidence="1">Belongs to the pseudouridine synthase RluA family.</text>
</comment>
<dbReference type="InterPro" id="IPR050188">
    <property type="entry name" value="RluA_PseudoU_synthase"/>
</dbReference>
<comment type="catalytic activity">
    <reaction evidence="5">
        <text>uridine(32) in tRNA = pseudouridine(32) in tRNA</text>
        <dbReference type="Rhea" id="RHEA:42544"/>
        <dbReference type="Rhea" id="RHEA-COMP:10107"/>
        <dbReference type="Rhea" id="RHEA-COMP:10108"/>
        <dbReference type="ChEBI" id="CHEBI:65314"/>
        <dbReference type="ChEBI" id="CHEBI:65315"/>
        <dbReference type="EC" id="5.4.99.28"/>
    </reaction>
</comment>
<accession>A0A1G6DH83</accession>
<evidence type="ECO:0000256" key="11">
    <source>
        <dbReference type="ARBA" id="ARBA00041266"/>
    </source>
</evidence>
<feature type="domain" description="Pseudouridine synthase RsuA/RluA-like" evidence="16">
    <location>
        <begin position="22"/>
        <end position="169"/>
    </location>
</feature>
<comment type="function">
    <text evidence="7">Dual specificity enzyme that catalyzes the synthesis of pseudouridine from uracil-746 in 23S ribosomal RNA and from uracil-32 in the anticodon stem and loop of transfer RNAs.</text>
</comment>
<dbReference type="RefSeq" id="WP_092593643.1">
    <property type="nucleotide sequence ID" value="NZ_FMXN01000010.1"/>
</dbReference>
<comment type="catalytic activity">
    <reaction evidence="6">
        <text>uridine(746) in 23S rRNA = pseudouridine(746) in 23S rRNA</text>
        <dbReference type="Rhea" id="RHEA:42548"/>
        <dbReference type="Rhea" id="RHEA-COMP:10109"/>
        <dbReference type="Rhea" id="RHEA-COMP:10110"/>
        <dbReference type="ChEBI" id="CHEBI:65314"/>
        <dbReference type="ChEBI" id="CHEBI:65315"/>
        <dbReference type="EC" id="5.4.99.29"/>
    </reaction>
</comment>
<evidence type="ECO:0000256" key="14">
    <source>
        <dbReference type="ARBA" id="ARBA00042883"/>
    </source>
</evidence>
<evidence type="ECO:0000256" key="5">
    <source>
        <dbReference type="ARBA" id="ARBA00036184"/>
    </source>
</evidence>
<evidence type="ECO:0000256" key="3">
    <source>
        <dbReference type="ARBA" id="ARBA00022694"/>
    </source>
</evidence>
<dbReference type="PANTHER" id="PTHR21600:SF91">
    <property type="entry name" value="DUAL-SPECIFICITY RNA PSEUDOURIDINE SYNTHASE RLUA"/>
    <property type="match status" value="1"/>
</dbReference>
<dbReference type="EC" id="5.4.99.28" evidence="8"/>
<keyword evidence="2" id="KW-0698">rRNA processing</keyword>
<evidence type="ECO:0000256" key="7">
    <source>
        <dbReference type="ARBA" id="ARBA00037305"/>
    </source>
</evidence>
<dbReference type="InterPro" id="IPR020103">
    <property type="entry name" value="PsdUridine_synth_cat_dom_sf"/>
</dbReference>
<dbReference type="InterPro" id="IPR006224">
    <property type="entry name" value="PsdUridine_synth_RluA-like_CS"/>
</dbReference>
<evidence type="ECO:0000313" key="17">
    <source>
        <dbReference type="EMBL" id="SDB44493.1"/>
    </source>
</evidence>
<proteinExistence type="inferred from homology"/>
<evidence type="ECO:0000256" key="10">
    <source>
        <dbReference type="ARBA" id="ARBA00039988"/>
    </source>
</evidence>
<dbReference type="GO" id="GO:0160151">
    <property type="term" value="F:tRNA pseudouridine(32) synthase activity"/>
    <property type="evidence" value="ECO:0007669"/>
    <property type="project" value="UniProtKB-EC"/>
</dbReference>
<dbReference type="SUPFAM" id="SSF55120">
    <property type="entry name" value="Pseudouridine synthase"/>
    <property type="match status" value="1"/>
</dbReference>
<keyword evidence="18" id="KW-1185">Reference proteome</keyword>
<evidence type="ECO:0000256" key="6">
    <source>
        <dbReference type="ARBA" id="ARBA00036916"/>
    </source>
</evidence>
<evidence type="ECO:0000256" key="9">
    <source>
        <dbReference type="ARBA" id="ARBA00038945"/>
    </source>
</evidence>
<gene>
    <name evidence="17" type="ORF">SAMN02927930_01710</name>
</gene>
<keyword evidence="4" id="KW-0413">Isomerase</keyword>
<dbReference type="GO" id="GO:0160142">
    <property type="term" value="F:23S rRNA pseudouridine(746) synthase activity"/>
    <property type="evidence" value="ECO:0007669"/>
    <property type="project" value="UniProtKB-EC"/>
</dbReference>
<reference evidence="18" key="1">
    <citation type="submission" date="2016-10" db="EMBL/GenBank/DDBJ databases">
        <authorList>
            <person name="Varghese N."/>
            <person name="Submissions S."/>
        </authorList>
    </citation>
    <scope>NUCLEOTIDE SEQUENCE [LARGE SCALE GENOMIC DNA]</scope>
    <source>
        <strain evidence="18">CGMCC 1.10824</strain>
    </source>
</reference>
<dbReference type="PROSITE" id="PS01129">
    <property type="entry name" value="PSI_RLU"/>
    <property type="match status" value="1"/>
</dbReference>
<dbReference type="Proteomes" id="UP000199626">
    <property type="component" value="Unassembled WGS sequence"/>
</dbReference>
<dbReference type="STRING" id="1159017.SAMN02927930_01710"/>
<evidence type="ECO:0000256" key="1">
    <source>
        <dbReference type="ARBA" id="ARBA00010876"/>
    </source>
</evidence>
<dbReference type="CDD" id="cd02869">
    <property type="entry name" value="PseudoU_synth_RluA_like"/>
    <property type="match status" value="1"/>
</dbReference>
<dbReference type="Gene3D" id="3.30.2350.10">
    <property type="entry name" value="Pseudouridine synthase"/>
    <property type="match status" value="1"/>
</dbReference>
<evidence type="ECO:0000256" key="12">
    <source>
        <dbReference type="ARBA" id="ARBA00042372"/>
    </source>
</evidence>
<dbReference type="EMBL" id="FMXN01000010">
    <property type="protein sequence ID" value="SDB44493.1"/>
    <property type="molecule type" value="Genomic_DNA"/>
</dbReference>
<evidence type="ECO:0000313" key="18">
    <source>
        <dbReference type="Proteomes" id="UP000199626"/>
    </source>
</evidence>
<dbReference type="InterPro" id="IPR006145">
    <property type="entry name" value="PsdUridine_synth_RsuA/RluA"/>
</dbReference>
<dbReference type="Pfam" id="PF00849">
    <property type="entry name" value="PseudoU_synth_2"/>
    <property type="match status" value="1"/>
</dbReference>
<evidence type="ECO:0000256" key="13">
    <source>
        <dbReference type="ARBA" id="ARBA00042844"/>
    </source>
</evidence>
<evidence type="ECO:0000256" key="4">
    <source>
        <dbReference type="ARBA" id="ARBA00023235"/>
    </source>
</evidence>
<dbReference type="EC" id="5.4.99.29" evidence="9"/>
<dbReference type="OrthoDB" id="9785808at2"/>
<sequence length="218" mass="24680">MTLLHYAPATTPFLDIRYQDDDIVVVNKASGLLSVPGKALEHRDSVWTRLSYACPDIRVVHRLDMATSGLLVFAHNKTAQAALQRQFERRSVGKRYVAKVAGHLPATRGAIELPMRCDWPNRPRQMVDLWEGRHALTFYQVIGHDKLGDIVYLEPYTGRSHQLRVHMQALGTPIRGDKFYADPAAFAAAERLLLHAESLAFDHPTTQQRLHFTCPAEF</sequence>
<protein>
    <recommendedName>
        <fullName evidence="10">Dual-specificity RNA pseudouridine synthase RluA</fullName>
        <ecNumber evidence="8">5.4.99.28</ecNumber>
        <ecNumber evidence="9">5.4.99.29</ecNumber>
    </recommendedName>
    <alternativeName>
        <fullName evidence="11">23S rRNA pseudouridine(746) synthase</fullName>
    </alternativeName>
    <alternativeName>
        <fullName evidence="14">Ribosomal large subunit pseudouridine synthase A</fullName>
    </alternativeName>
    <alternativeName>
        <fullName evidence="13">rRNA pseudouridylate synthase A</fullName>
    </alternativeName>
    <alternativeName>
        <fullName evidence="15">rRNA-uridine isomerase A</fullName>
    </alternativeName>
    <alternativeName>
        <fullName evidence="12">tRNA pseudouridine(32) synthase</fullName>
    </alternativeName>
</protein>
<organism evidence="17 18">
    <name type="scientific">Pseudidiomarina indica</name>
    <dbReference type="NCBI Taxonomy" id="1159017"/>
    <lineage>
        <taxon>Bacteria</taxon>
        <taxon>Pseudomonadati</taxon>
        <taxon>Pseudomonadota</taxon>
        <taxon>Gammaproteobacteria</taxon>
        <taxon>Alteromonadales</taxon>
        <taxon>Idiomarinaceae</taxon>
        <taxon>Pseudidiomarina</taxon>
    </lineage>
</organism>
<dbReference type="PANTHER" id="PTHR21600">
    <property type="entry name" value="MITOCHONDRIAL RNA PSEUDOURIDINE SYNTHASE"/>
    <property type="match status" value="1"/>
</dbReference>